<proteinExistence type="predicted"/>
<dbReference type="GeneID" id="96635793"/>
<feature type="region of interest" description="Disordered" evidence="1">
    <location>
        <begin position="83"/>
        <end position="103"/>
    </location>
</feature>
<organism evidence="2">
    <name type="scientific">Streptomyces sp. R08</name>
    <dbReference type="NCBI Taxonomy" id="3238624"/>
    <lineage>
        <taxon>Bacteria</taxon>
        <taxon>Bacillati</taxon>
        <taxon>Actinomycetota</taxon>
        <taxon>Actinomycetes</taxon>
        <taxon>Kitasatosporales</taxon>
        <taxon>Streptomycetaceae</taxon>
        <taxon>Streptomyces</taxon>
    </lineage>
</organism>
<gene>
    <name evidence="2" type="ORF">AB5J58_03945</name>
</gene>
<dbReference type="EMBL" id="CP163431">
    <property type="protein sequence ID" value="XDP99385.1"/>
    <property type="molecule type" value="Genomic_DNA"/>
</dbReference>
<evidence type="ECO:0000313" key="2">
    <source>
        <dbReference type="EMBL" id="XDP99385.1"/>
    </source>
</evidence>
<dbReference type="RefSeq" id="WP_328742144.1">
    <property type="nucleotide sequence ID" value="NZ_CP163431.1"/>
</dbReference>
<dbReference type="AlphaFoldDB" id="A0AB39LYM1"/>
<sequence>MRTAPSRSSFLPDNKRNRDSFTAAWLRALELGYTTRAEPVDEPEGCTRTRCVGVHEGYPGSEHRWALHCLLCSVDIEPYPSHMRERTGKNPAPPRRHKGCEFSGASRAKKRAARYLELGLAIPAWDLDARAALIA</sequence>
<name>A0AB39LYM1_9ACTN</name>
<evidence type="ECO:0000256" key="1">
    <source>
        <dbReference type="SAM" id="MobiDB-lite"/>
    </source>
</evidence>
<protein>
    <submittedName>
        <fullName evidence="2">Uncharacterized protein</fullName>
    </submittedName>
</protein>
<reference evidence="2" key="1">
    <citation type="submission" date="2024-07" db="EMBL/GenBank/DDBJ databases">
        <authorList>
            <person name="Yu S.T."/>
        </authorList>
    </citation>
    <scope>NUCLEOTIDE SEQUENCE</scope>
    <source>
        <strain evidence="2">R08</strain>
    </source>
</reference>
<accession>A0AB39LYM1</accession>